<dbReference type="PANTHER" id="PTHR12176:SF79">
    <property type="entry name" value="METHYLTRANSFERASE TYPE 11 DOMAIN-CONTAINING PROTEIN"/>
    <property type="match status" value="1"/>
</dbReference>
<dbReference type="InterPro" id="IPR029063">
    <property type="entry name" value="SAM-dependent_MTases_sf"/>
</dbReference>
<sequence length="233" mass="27936">MSEEEEETPEFHLLEYWEERYEKDTKPYEWFISWPEIKNIIHFNFEHYERALNFGCGNSSLSLDIQDYFNEVHNIDISTVVINQMKEKFIDNKKQFWYQMDCLELKFPNNYFDFTFDKGTFDAINCGDELKMHGIKSLLEIFRVLKVGGYLIEITCGLFTPINSTQFDGKVFHWRLIEKGKLRNPTNSQQNIYFYIYQKTSDAFDENGVDDDQFLKIMDDDMLLQLCEEDLNE</sequence>
<feature type="domain" description="Methyltransferase type 11" evidence="4">
    <location>
        <begin position="52"/>
        <end position="152"/>
    </location>
</feature>
<evidence type="ECO:0000256" key="2">
    <source>
        <dbReference type="ARBA" id="ARBA00022603"/>
    </source>
</evidence>
<dbReference type="VEuPathDB" id="TrichDB:TRFO_43112"/>
<gene>
    <name evidence="5" type="ORF">TRFO_43112</name>
</gene>
<dbReference type="PANTHER" id="PTHR12176">
    <property type="entry name" value="SAM-DEPENDENT METHYLTRANSFERASE SUPERFAMILY PROTEIN"/>
    <property type="match status" value="1"/>
</dbReference>
<evidence type="ECO:0000256" key="3">
    <source>
        <dbReference type="ARBA" id="ARBA00022679"/>
    </source>
</evidence>
<reference evidence="5" key="1">
    <citation type="submission" date="2016-10" db="EMBL/GenBank/DDBJ databases">
        <authorList>
            <person name="Benchimol M."/>
            <person name="Almeida L.G."/>
            <person name="Vasconcelos A.T."/>
            <person name="Perreira-Neves A."/>
            <person name="Rosa I.A."/>
            <person name="Tasca T."/>
            <person name="Bogo M.R."/>
            <person name="de Souza W."/>
        </authorList>
    </citation>
    <scope>NUCLEOTIDE SEQUENCE [LARGE SCALE GENOMIC DNA]</scope>
    <source>
        <strain evidence="5">K</strain>
    </source>
</reference>
<dbReference type="AlphaFoldDB" id="A0A1J4KT53"/>
<proteinExistence type="inferred from homology"/>
<dbReference type="RefSeq" id="XP_068367434.1">
    <property type="nucleotide sequence ID" value="XM_068514630.1"/>
</dbReference>
<dbReference type="SUPFAM" id="SSF53335">
    <property type="entry name" value="S-adenosyl-L-methionine-dependent methyltransferases"/>
    <property type="match status" value="1"/>
</dbReference>
<dbReference type="Proteomes" id="UP000179807">
    <property type="component" value="Unassembled WGS sequence"/>
</dbReference>
<evidence type="ECO:0000256" key="1">
    <source>
        <dbReference type="ARBA" id="ARBA00008361"/>
    </source>
</evidence>
<keyword evidence="3" id="KW-0808">Transferase</keyword>
<evidence type="ECO:0000259" key="4">
    <source>
        <dbReference type="Pfam" id="PF08241"/>
    </source>
</evidence>
<dbReference type="EMBL" id="MLAK01000395">
    <property type="protein sequence ID" value="OHT14298.1"/>
    <property type="molecule type" value="Genomic_DNA"/>
</dbReference>
<keyword evidence="2 5" id="KW-0489">Methyltransferase</keyword>
<organism evidence="5 6">
    <name type="scientific">Tritrichomonas foetus</name>
    <dbReference type="NCBI Taxonomy" id="1144522"/>
    <lineage>
        <taxon>Eukaryota</taxon>
        <taxon>Metamonada</taxon>
        <taxon>Parabasalia</taxon>
        <taxon>Tritrichomonadida</taxon>
        <taxon>Tritrichomonadidae</taxon>
        <taxon>Tritrichomonas</taxon>
    </lineage>
</organism>
<protein>
    <submittedName>
        <fullName evidence="5">Menaquinone biosynthesis methyltransferase</fullName>
    </submittedName>
</protein>
<dbReference type="Gene3D" id="3.40.50.150">
    <property type="entry name" value="Vaccinia Virus protein VP39"/>
    <property type="match status" value="1"/>
</dbReference>
<dbReference type="GO" id="GO:0032259">
    <property type="term" value="P:methylation"/>
    <property type="evidence" value="ECO:0007669"/>
    <property type="project" value="UniProtKB-KW"/>
</dbReference>
<dbReference type="InterPro" id="IPR013216">
    <property type="entry name" value="Methyltransf_11"/>
</dbReference>
<evidence type="ECO:0000313" key="6">
    <source>
        <dbReference type="Proteomes" id="UP000179807"/>
    </source>
</evidence>
<comment type="caution">
    <text evidence="5">The sequence shown here is derived from an EMBL/GenBank/DDBJ whole genome shotgun (WGS) entry which is preliminary data.</text>
</comment>
<dbReference type="OrthoDB" id="411785at2759"/>
<keyword evidence="6" id="KW-1185">Reference proteome</keyword>
<dbReference type="Pfam" id="PF08241">
    <property type="entry name" value="Methyltransf_11"/>
    <property type="match status" value="1"/>
</dbReference>
<name>A0A1J4KT53_9EUKA</name>
<evidence type="ECO:0000313" key="5">
    <source>
        <dbReference type="EMBL" id="OHT14298.1"/>
    </source>
</evidence>
<dbReference type="GeneID" id="94849334"/>
<comment type="similarity">
    <text evidence="1">Belongs to the methyltransferase superfamily.</text>
</comment>
<accession>A0A1J4KT53</accession>
<dbReference type="InterPro" id="IPR051419">
    <property type="entry name" value="Lys/N-term_MeTrsfase_sf"/>
</dbReference>
<dbReference type="GO" id="GO:0008757">
    <property type="term" value="F:S-adenosylmethionine-dependent methyltransferase activity"/>
    <property type="evidence" value="ECO:0007669"/>
    <property type="project" value="InterPro"/>
</dbReference>